<organism evidence="1 2">
    <name type="scientific">Paraglaciecola algarum</name>
    <dbReference type="NCBI Taxonomy" id="3050085"/>
    <lineage>
        <taxon>Bacteria</taxon>
        <taxon>Pseudomonadati</taxon>
        <taxon>Pseudomonadota</taxon>
        <taxon>Gammaproteobacteria</taxon>
        <taxon>Alteromonadales</taxon>
        <taxon>Alteromonadaceae</taxon>
        <taxon>Paraglaciecola</taxon>
    </lineage>
</organism>
<gene>
    <name evidence="1" type="ORF">L0668_07680</name>
</gene>
<proteinExistence type="predicted"/>
<evidence type="ECO:0000313" key="1">
    <source>
        <dbReference type="EMBL" id="MCF2947982.1"/>
    </source>
</evidence>
<dbReference type="SUPFAM" id="SSF53850">
    <property type="entry name" value="Periplasmic binding protein-like II"/>
    <property type="match status" value="1"/>
</dbReference>
<evidence type="ECO:0000313" key="2">
    <source>
        <dbReference type="Proteomes" id="UP001521137"/>
    </source>
</evidence>
<dbReference type="Proteomes" id="UP001521137">
    <property type="component" value="Unassembled WGS sequence"/>
</dbReference>
<dbReference type="EMBL" id="JAKGAS010000003">
    <property type="protein sequence ID" value="MCF2947982.1"/>
    <property type="molecule type" value="Genomic_DNA"/>
</dbReference>
<dbReference type="Gene3D" id="3.40.190.10">
    <property type="entry name" value="Periplasmic binding protein-like II"/>
    <property type="match status" value="1"/>
</dbReference>
<dbReference type="RefSeq" id="WP_235311520.1">
    <property type="nucleotide sequence ID" value="NZ_JAKGAS010000003.1"/>
</dbReference>
<reference evidence="1 2" key="1">
    <citation type="submission" date="2022-01" db="EMBL/GenBank/DDBJ databases">
        <title>Paraglaciecola sp. G1-23.</title>
        <authorList>
            <person name="Jin M.S."/>
            <person name="Han D.M."/>
            <person name="Kim H.M."/>
            <person name="Jeon C.O."/>
        </authorList>
    </citation>
    <scope>NUCLEOTIDE SEQUENCE [LARGE SCALE GENOMIC DNA]</scope>
    <source>
        <strain evidence="1 2">G1-23</strain>
    </source>
</reference>
<sequence>MHLIKYASPTRNLYFYKSAKFKSDIDTYEVLKKAKVGAIRNVFYSPSFSKLDNKTLILVDKTEQLLAMLELGRIDAAVTSAYHYQERFSPRFEKVSLVDSFINPMYISISKKSKVAKYHPKVSALMLEYRKTGKVDQYFEKHGLPVPAQVFD</sequence>
<keyword evidence="2" id="KW-1185">Reference proteome</keyword>
<comment type="caution">
    <text evidence="1">The sequence shown here is derived from an EMBL/GenBank/DDBJ whole genome shotgun (WGS) entry which is preliminary data.</text>
</comment>
<accession>A0ABS9D4V2</accession>
<name>A0ABS9D4V2_9ALTE</name>
<protein>
    <submittedName>
        <fullName evidence="1">Transporter substrate-binding domain-containing protein</fullName>
    </submittedName>
</protein>